<dbReference type="EMBL" id="JAUCMX010000018">
    <property type="protein sequence ID" value="KAK3517292.1"/>
    <property type="molecule type" value="Genomic_DNA"/>
</dbReference>
<feature type="compositionally biased region" description="Polar residues" evidence="1">
    <location>
        <begin position="120"/>
        <end position="129"/>
    </location>
</feature>
<dbReference type="PANTHER" id="PTHR47331:SF6">
    <property type="entry name" value="DOUBLECORTIN DOMAIN-CONTAINING PROTEIN"/>
    <property type="match status" value="1"/>
</dbReference>
<organism evidence="3 4">
    <name type="scientific">Hemibagrus guttatus</name>
    <dbReference type="NCBI Taxonomy" id="175788"/>
    <lineage>
        <taxon>Eukaryota</taxon>
        <taxon>Metazoa</taxon>
        <taxon>Chordata</taxon>
        <taxon>Craniata</taxon>
        <taxon>Vertebrata</taxon>
        <taxon>Euteleostomi</taxon>
        <taxon>Actinopterygii</taxon>
        <taxon>Neopterygii</taxon>
        <taxon>Teleostei</taxon>
        <taxon>Ostariophysi</taxon>
        <taxon>Siluriformes</taxon>
        <taxon>Bagridae</taxon>
        <taxon>Hemibagrus</taxon>
    </lineage>
</organism>
<reference evidence="3" key="1">
    <citation type="submission" date="2023-06" db="EMBL/GenBank/DDBJ databases">
        <title>Male Hemibagrus guttatus genome.</title>
        <authorList>
            <person name="Bian C."/>
        </authorList>
    </citation>
    <scope>NUCLEOTIDE SEQUENCE</scope>
    <source>
        <strain evidence="3">Male_cb2023</strain>
        <tissue evidence="3">Muscle</tissue>
    </source>
</reference>
<gene>
    <name evidence="3" type="ORF">QTP70_002936</name>
</gene>
<accession>A0AAE0QAZ1</accession>
<evidence type="ECO:0000259" key="2">
    <source>
        <dbReference type="Pfam" id="PF18701"/>
    </source>
</evidence>
<name>A0AAE0QAZ1_9TELE</name>
<protein>
    <recommendedName>
        <fullName evidence="2">DUF5641 domain-containing protein</fullName>
    </recommendedName>
</protein>
<dbReference type="Pfam" id="PF18701">
    <property type="entry name" value="DUF5641"/>
    <property type="match status" value="1"/>
</dbReference>
<dbReference type="Pfam" id="PF05380">
    <property type="entry name" value="Peptidase_A17"/>
    <property type="match status" value="2"/>
</dbReference>
<dbReference type="PANTHER" id="PTHR47331">
    <property type="entry name" value="PHD-TYPE DOMAIN-CONTAINING PROTEIN"/>
    <property type="match status" value="1"/>
</dbReference>
<dbReference type="Proteomes" id="UP001274896">
    <property type="component" value="Unassembled WGS sequence"/>
</dbReference>
<dbReference type="AlphaFoldDB" id="A0AAE0QAZ1"/>
<keyword evidence="4" id="KW-1185">Reference proteome</keyword>
<feature type="domain" description="DUF5641" evidence="2">
    <location>
        <begin position="891"/>
        <end position="962"/>
    </location>
</feature>
<sequence length="982" mass="111310">MEIEKARIEATLNALKEEGEAEAALAAARVLESAAVCSNYETEMGSSVAVERTDEYIRRHFSLDQNEKKEDDQASAEHKDIPGISQITPDAVNNMSRHEQMGYQRTRQPNCFPSPVRNPCSPSTPAPRSSEVSDLAVFLARRDLLTSSFKVFDNKPENYIPWKTAFMNAIDGLNLKGNEELDLLTKWLEAPWLKNEPTAPTEAQGGEQEEPTSTVTTSVCTEICGRGLQGKSCSKICLVNVYPDGRPEEKKRIYVMLDDQSNLSLARSSFFRMFNVQGEVFPYTMRTCSGTVDTSGRRAKDFVVESLDGKVSMNLPTLIECNSIPDNRMEIPTPEAAAYHPHLQTIASQIPSLDPAAEILILIGRDLIRAHKVRKQRNGPHNAPYAQLLDLGWVIVGDVCLSGAHIPMVSTFKTSVLENGRPSFLMPCKNSIRSKERFTSEDPRLFIKSTKRSHDIGKHIFKQTNEDNMLALSKEDEAFLDIMDNDFTKDDANSWVAPLPFRCHRERLPNNRDQAVSRLLSLRRTLKKKTDMKDHYVEFMETMFKKGHAEIAPPLKDNKECWYLPSFGIYHPQKPGKLRIVFDSSARYNNISLNQVLLKGPDLNNSLDHNLDGDIVEYRMRVHVFGNCPSPSVAVYGLKRTAVEGEQEYGSDARLFIERHFYVDDGLKSHVVMRAFPNEDLATTLQGLDLGVNSPAIQRSLGFIVPVSIEGRSILRDISGNADDWDVLLPEEKQERWQKWKDSLKHLQGLKIPRIAKLAPKPDVTVPRLELCAAVLAVEVAEMLQEQLDTTLDDLRFYTDSKLLIRHFHEKVCHQGRHLTEGAIRAGGYWIVGGSWERMIGVVRRILDAMLLQHSRARLTHEVLVTFMAEVGAPPVPPGQIENHDLCRALWRRVQYLANVFWGRWKNEYLSGLQGRRKWRTAKPNLQNGDVVLLKDAQEKRNDWPVGIITKTYPSEDGRVRKFHKLVFSKESLTLISVYDLY</sequence>
<comment type="caution">
    <text evidence="3">The sequence shown here is derived from an EMBL/GenBank/DDBJ whole genome shotgun (WGS) entry which is preliminary data.</text>
</comment>
<dbReference type="InterPro" id="IPR008042">
    <property type="entry name" value="Retrotrans_Pao"/>
</dbReference>
<feature type="region of interest" description="Disordered" evidence="1">
    <location>
        <begin position="100"/>
        <end position="129"/>
    </location>
</feature>
<evidence type="ECO:0000313" key="3">
    <source>
        <dbReference type="EMBL" id="KAK3517292.1"/>
    </source>
</evidence>
<evidence type="ECO:0000313" key="4">
    <source>
        <dbReference type="Proteomes" id="UP001274896"/>
    </source>
</evidence>
<dbReference type="InterPro" id="IPR040676">
    <property type="entry name" value="DUF5641"/>
</dbReference>
<proteinExistence type="predicted"/>
<evidence type="ECO:0000256" key="1">
    <source>
        <dbReference type="SAM" id="MobiDB-lite"/>
    </source>
</evidence>